<feature type="transmembrane region" description="Helical" evidence="1">
    <location>
        <begin position="105"/>
        <end position="123"/>
    </location>
</feature>
<feature type="transmembrane region" description="Helical" evidence="1">
    <location>
        <begin position="74"/>
        <end position="96"/>
    </location>
</feature>
<sequence length="133" mass="13523">MEDVPLGDVAQDTGGGTKVMVVYQGVVLPAYAVSRWRRGTAAVLRPFAVIGFIGSALSVAAYALVLWARTKAELAPIAALRESSIILGAAIGAVFFKERFGVPRVAAAGLLVAGIGLMLHTGQPGSGGCASPS</sequence>
<protein>
    <submittedName>
        <fullName evidence="2">Drug/metabolite transporter (DMT)-like permease</fullName>
    </submittedName>
</protein>
<keyword evidence="1" id="KW-0472">Membrane</keyword>
<evidence type="ECO:0000313" key="2">
    <source>
        <dbReference type="EMBL" id="MBB5795328.1"/>
    </source>
</evidence>
<feature type="transmembrane region" description="Helical" evidence="1">
    <location>
        <begin position="47"/>
        <end position="68"/>
    </location>
</feature>
<reference evidence="2 3" key="1">
    <citation type="submission" date="2020-08" db="EMBL/GenBank/DDBJ databases">
        <title>Sequencing the genomes of 1000 actinobacteria strains.</title>
        <authorList>
            <person name="Klenk H.-P."/>
        </authorList>
    </citation>
    <scope>NUCLEOTIDE SEQUENCE [LARGE SCALE GENOMIC DNA]</scope>
    <source>
        <strain evidence="2 3">DSM 40084</strain>
    </source>
</reference>
<dbReference type="InterPro" id="IPR037185">
    <property type="entry name" value="EmrE-like"/>
</dbReference>
<name>A0A7W9LT97_9ACTN</name>
<keyword evidence="1" id="KW-1133">Transmembrane helix</keyword>
<accession>A0A7W9LT97</accession>
<comment type="caution">
    <text evidence="2">The sequence shown here is derived from an EMBL/GenBank/DDBJ whole genome shotgun (WGS) entry which is preliminary data.</text>
</comment>
<dbReference type="Proteomes" id="UP000590647">
    <property type="component" value="Unassembled WGS sequence"/>
</dbReference>
<evidence type="ECO:0000313" key="3">
    <source>
        <dbReference type="Proteomes" id="UP000590647"/>
    </source>
</evidence>
<dbReference type="EMBL" id="JACHNE010000001">
    <property type="protein sequence ID" value="MBB5795328.1"/>
    <property type="molecule type" value="Genomic_DNA"/>
</dbReference>
<dbReference type="SUPFAM" id="SSF103481">
    <property type="entry name" value="Multidrug resistance efflux transporter EmrE"/>
    <property type="match status" value="1"/>
</dbReference>
<proteinExistence type="predicted"/>
<organism evidence="2 3">
    <name type="scientific">Streptomyces caelestis</name>
    <dbReference type="NCBI Taxonomy" id="36816"/>
    <lineage>
        <taxon>Bacteria</taxon>
        <taxon>Bacillati</taxon>
        <taxon>Actinomycetota</taxon>
        <taxon>Actinomycetes</taxon>
        <taxon>Kitasatosporales</taxon>
        <taxon>Streptomycetaceae</taxon>
        <taxon>Streptomyces</taxon>
    </lineage>
</organism>
<dbReference type="AlphaFoldDB" id="A0A7W9LT97"/>
<keyword evidence="3" id="KW-1185">Reference proteome</keyword>
<gene>
    <name evidence="2" type="ORF">HDA41_003292</name>
</gene>
<keyword evidence="1" id="KW-0812">Transmembrane</keyword>
<dbReference type="Gene3D" id="1.10.3730.20">
    <property type="match status" value="1"/>
</dbReference>
<evidence type="ECO:0000256" key="1">
    <source>
        <dbReference type="SAM" id="Phobius"/>
    </source>
</evidence>